<dbReference type="Gene3D" id="3.40.190.10">
    <property type="entry name" value="Periplasmic binding protein-like II"/>
    <property type="match status" value="2"/>
</dbReference>
<accession>A0ABX3GTL8</accession>
<dbReference type="InterPro" id="IPR015168">
    <property type="entry name" value="SsuA/THI5"/>
</dbReference>
<dbReference type="Pfam" id="PF09084">
    <property type="entry name" value="NMT1"/>
    <property type="match status" value="1"/>
</dbReference>
<sequence length="318" mass="35210">MNPADGVPPWQGRDNERVKINAGFAKGMTGIANQFAIAKGWYSDAGIDLDIVDIPNPVAAFGAGEVDIADGDPGTYIPAIANGVKMKIVSNMWRSRGAYWIIAKPEIKTWADLKGKTIGTGQATGGMPLTLKEVLSQNGIDYKKDVEYAANSFYQEAYASFVKGEVDATIIHQPFATLAEQEGTGHVLAKTWEFVPEYQTGVLVASQKLIDEQPEVVERLLEVYFYANEYAKTHLDEFYPWAAEYLNQDEETIKKAINSEIILWENNPIVDTKRLQVTEDLLTKYGMQREAISVDGVVDNTFADKVAKTLLLGKYAKQ</sequence>
<evidence type="ECO:0000313" key="5">
    <source>
        <dbReference type="EMBL" id="OMD36951.1"/>
    </source>
</evidence>
<reference evidence="5 6" key="1">
    <citation type="submission" date="2016-10" db="EMBL/GenBank/DDBJ databases">
        <title>Paenibacillus species isolates.</title>
        <authorList>
            <person name="Beno S.M."/>
        </authorList>
    </citation>
    <scope>NUCLEOTIDE SEQUENCE [LARGE SCALE GENOMIC DNA]</scope>
    <source>
        <strain evidence="5 6">FSL H7-0744</strain>
    </source>
</reference>
<dbReference type="Proteomes" id="UP000187412">
    <property type="component" value="Unassembled WGS sequence"/>
</dbReference>
<dbReference type="EMBL" id="MPTB01000074">
    <property type="protein sequence ID" value="OMD36951.1"/>
    <property type="molecule type" value="Genomic_DNA"/>
</dbReference>
<keyword evidence="3" id="KW-0732">Signal</keyword>
<dbReference type="PANTHER" id="PTHR30024">
    <property type="entry name" value="ALIPHATIC SULFONATES-BINDING PROTEIN-RELATED"/>
    <property type="match status" value="1"/>
</dbReference>
<evidence type="ECO:0000259" key="4">
    <source>
        <dbReference type="Pfam" id="PF09084"/>
    </source>
</evidence>
<dbReference type="RefSeq" id="WP_076114371.1">
    <property type="nucleotide sequence ID" value="NZ_MPTB01000074.1"/>
</dbReference>
<evidence type="ECO:0000313" key="6">
    <source>
        <dbReference type="Proteomes" id="UP000187412"/>
    </source>
</evidence>
<dbReference type="PANTHER" id="PTHR30024:SF47">
    <property type="entry name" value="TAURINE-BINDING PERIPLASMIC PROTEIN"/>
    <property type="match status" value="1"/>
</dbReference>
<dbReference type="SUPFAM" id="SSF53850">
    <property type="entry name" value="Periplasmic binding protein-like II"/>
    <property type="match status" value="1"/>
</dbReference>
<evidence type="ECO:0000256" key="2">
    <source>
        <dbReference type="ARBA" id="ARBA00010742"/>
    </source>
</evidence>
<gene>
    <name evidence="5" type="ORF">BSK56_31735</name>
</gene>
<comment type="similarity">
    <text evidence="2">Belongs to the bacterial solute-binding protein SsuA/TauA family.</text>
</comment>
<keyword evidence="6" id="KW-1185">Reference proteome</keyword>
<feature type="domain" description="SsuA/THI5-like" evidence="4">
    <location>
        <begin position="36"/>
        <end position="234"/>
    </location>
</feature>
<name>A0ABX3GTL8_PAEBO</name>
<comment type="caution">
    <text evidence="5">The sequence shown here is derived from an EMBL/GenBank/DDBJ whole genome shotgun (WGS) entry which is preliminary data.</text>
</comment>
<comment type="subcellular location">
    <subcellularLocation>
        <location evidence="1">Periplasm</location>
    </subcellularLocation>
</comment>
<evidence type="ECO:0000256" key="3">
    <source>
        <dbReference type="ARBA" id="ARBA00022729"/>
    </source>
</evidence>
<protein>
    <recommendedName>
        <fullName evidence="4">SsuA/THI5-like domain-containing protein</fullName>
    </recommendedName>
</protein>
<organism evidence="5 6">
    <name type="scientific">Paenibacillus borealis</name>
    <dbReference type="NCBI Taxonomy" id="160799"/>
    <lineage>
        <taxon>Bacteria</taxon>
        <taxon>Bacillati</taxon>
        <taxon>Bacillota</taxon>
        <taxon>Bacilli</taxon>
        <taxon>Bacillales</taxon>
        <taxon>Paenibacillaceae</taxon>
        <taxon>Paenibacillus</taxon>
    </lineage>
</organism>
<proteinExistence type="inferred from homology"/>
<evidence type="ECO:0000256" key="1">
    <source>
        <dbReference type="ARBA" id="ARBA00004418"/>
    </source>
</evidence>